<proteinExistence type="predicted"/>
<reference evidence="2 3" key="1">
    <citation type="journal article" date="2016" name="Nat. Commun.">
        <title>Thousands of microbial genomes shed light on interconnected biogeochemical processes in an aquifer system.</title>
        <authorList>
            <person name="Anantharaman K."/>
            <person name="Brown C.T."/>
            <person name="Hug L.A."/>
            <person name="Sharon I."/>
            <person name="Castelle C.J."/>
            <person name="Probst A.J."/>
            <person name="Thomas B.C."/>
            <person name="Singh A."/>
            <person name="Wilkins M.J."/>
            <person name="Karaoz U."/>
            <person name="Brodie E.L."/>
            <person name="Williams K.H."/>
            <person name="Hubbard S.S."/>
            <person name="Banfield J.F."/>
        </authorList>
    </citation>
    <scope>NUCLEOTIDE SEQUENCE [LARGE SCALE GENOMIC DNA]</scope>
</reference>
<gene>
    <name evidence="2" type="ORF">A2785_02030</name>
</gene>
<dbReference type="Proteomes" id="UP000179069">
    <property type="component" value="Unassembled WGS sequence"/>
</dbReference>
<sequence>MSSKPEVSQETESPSDLPERYSLPSLATHLLKVGDLLLRLDRQPRESDGSNRVLYLFNFGDNDHPDTSQAKPTTIESSVLVTVQRGEDGSVVINREARRIGLGYKVPVVPRRDIAQRVQAAIDYQQNLSPEEARTERVRQVFEQTLLEGDLTRYVFREELSQQGVVPVTRIDLLSGETEETVLEKNSVSNEGLKRLVFELFFNCTTQLMSQIQQLSDDHPLKAEGKRLIKPYLPSGSKL</sequence>
<evidence type="ECO:0000313" key="3">
    <source>
        <dbReference type="Proteomes" id="UP000179069"/>
    </source>
</evidence>
<dbReference type="EMBL" id="MHCI01000015">
    <property type="protein sequence ID" value="OGY16451.1"/>
    <property type="molecule type" value="Genomic_DNA"/>
</dbReference>
<accession>A0A1G1VM39</accession>
<organism evidence="2 3">
    <name type="scientific">Candidatus Chisholmbacteria bacterium RIFCSPHIGHO2_01_FULL_49_18</name>
    <dbReference type="NCBI Taxonomy" id="1797590"/>
    <lineage>
        <taxon>Bacteria</taxon>
        <taxon>Candidatus Chisholmiibacteriota</taxon>
    </lineage>
</organism>
<feature type="compositionally biased region" description="Polar residues" evidence="1">
    <location>
        <begin position="1"/>
        <end position="14"/>
    </location>
</feature>
<comment type="caution">
    <text evidence="2">The sequence shown here is derived from an EMBL/GenBank/DDBJ whole genome shotgun (WGS) entry which is preliminary data.</text>
</comment>
<dbReference type="AlphaFoldDB" id="A0A1G1VM39"/>
<evidence type="ECO:0000256" key="1">
    <source>
        <dbReference type="SAM" id="MobiDB-lite"/>
    </source>
</evidence>
<protein>
    <submittedName>
        <fullName evidence="2">Uncharacterized protein</fullName>
    </submittedName>
</protein>
<name>A0A1G1VM39_9BACT</name>
<evidence type="ECO:0000313" key="2">
    <source>
        <dbReference type="EMBL" id="OGY16451.1"/>
    </source>
</evidence>
<feature type="region of interest" description="Disordered" evidence="1">
    <location>
        <begin position="1"/>
        <end position="20"/>
    </location>
</feature>